<protein>
    <submittedName>
        <fullName evidence="1">Tripartite-type tricarboxylate transporter receptor subunit TctC</fullName>
    </submittedName>
</protein>
<dbReference type="Gene3D" id="3.40.190.150">
    <property type="entry name" value="Bordetella uptake gene, domain 1"/>
    <property type="match status" value="1"/>
</dbReference>
<comment type="caution">
    <text evidence="1">The sequence shown here is derived from an EMBL/GenBank/DDBJ whole genome shotgun (WGS) entry which is preliminary data.</text>
</comment>
<accession>A0A840AH63</accession>
<evidence type="ECO:0000313" key="1">
    <source>
        <dbReference type="EMBL" id="MBB3899425.1"/>
    </source>
</evidence>
<dbReference type="Proteomes" id="UP000553193">
    <property type="component" value="Unassembled WGS sequence"/>
</dbReference>
<dbReference type="InterPro" id="IPR042100">
    <property type="entry name" value="Bug_dom1"/>
</dbReference>
<dbReference type="RefSeq" id="WP_184385179.1">
    <property type="nucleotide sequence ID" value="NZ_JACIDJ010000005.1"/>
</dbReference>
<evidence type="ECO:0000313" key="2">
    <source>
        <dbReference type="Proteomes" id="UP000553193"/>
    </source>
</evidence>
<keyword evidence="2" id="KW-1185">Reference proteome</keyword>
<organism evidence="1 2">
    <name type="scientific">Roseococcus suduntuyensis</name>
    <dbReference type="NCBI Taxonomy" id="455361"/>
    <lineage>
        <taxon>Bacteria</taxon>
        <taxon>Pseudomonadati</taxon>
        <taxon>Pseudomonadota</taxon>
        <taxon>Alphaproteobacteria</taxon>
        <taxon>Acetobacterales</taxon>
        <taxon>Roseomonadaceae</taxon>
        <taxon>Roseococcus</taxon>
    </lineage>
</organism>
<keyword evidence="1" id="KW-0675">Receptor</keyword>
<gene>
    <name evidence="1" type="ORF">GGQ83_002877</name>
</gene>
<sequence>MAPRGTPAHIVARLNALLNEANADPAVQERLRTLGARPEGGPPERLAAHVQSEVARWRTVVEANRIERISD</sequence>
<reference evidence="1 2" key="1">
    <citation type="submission" date="2020-08" db="EMBL/GenBank/DDBJ databases">
        <title>Genomic Encyclopedia of Type Strains, Phase IV (KMG-IV): sequencing the most valuable type-strain genomes for metagenomic binning, comparative biology and taxonomic classification.</title>
        <authorList>
            <person name="Goeker M."/>
        </authorList>
    </citation>
    <scope>NUCLEOTIDE SEQUENCE [LARGE SCALE GENOMIC DNA]</scope>
    <source>
        <strain evidence="1 2">DSM 19979</strain>
    </source>
</reference>
<dbReference type="AlphaFoldDB" id="A0A840AH63"/>
<dbReference type="EMBL" id="JACIDJ010000005">
    <property type="protein sequence ID" value="MBB3899425.1"/>
    <property type="molecule type" value="Genomic_DNA"/>
</dbReference>
<name>A0A840AH63_9PROT</name>
<proteinExistence type="predicted"/>